<evidence type="ECO:0000256" key="1">
    <source>
        <dbReference type="SAM" id="Phobius"/>
    </source>
</evidence>
<dbReference type="RefSeq" id="WP_057482630.1">
    <property type="nucleotide sequence ID" value="NZ_BMWR01000004.1"/>
</dbReference>
<comment type="caution">
    <text evidence="2">The sequence shown here is derived from an EMBL/GenBank/DDBJ whole genome shotgun (WGS) entry which is preliminary data.</text>
</comment>
<feature type="transmembrane region" description="Helical" evidence="1">
    <location>
        <begin position="20"/>
        <end position="38"/>
    </location>
</feature>
<proteinExistence type="predicted"/>
<organism evidence="2 3">
    <name type="scientific">Salegentibacter mishustinae</name>
    <dbReference type="NCBI Taxonomy" id="270918"/>
    <lineage>
        <taxon>Bacteria</taxon>
        <taxon>Pseudomonadati</taxon>
        <taxon>Bacteroidota</taxon>
        <taxon>Flavobacteriia</taxon>
        <taxon>Flavobacteriales</taxon>
        <taxon>Flavobacteriaceae</taxon>
        <taxon>Salegentibacter</taxon>
    </lineage>
</organism>
<protein>
    <submittedName>
        <fullName evidence="2">Uncharacterized protein</fullName>
    </submittedName>
</protein>
<feature type="transmembrane region" description="Helical" evidence="1">
    <location>
        <begin position="74"/>
        <end position="92"/>
    </location>
</feature>
<dbReference type="AlphaFoldDB" id="A0A0Q9Z4X1"/>
<name>A0A0Q9Z4X1_9FLAO</name>
<dbReference type="Proteomes" id="UP000051643">
    <property type="component" value="Unassembled WGS sequence"/>
</dbReference>
<accession>A0A0Q9Z4X1</accession>
<dbReference type="STRING" id="270918.APR42_09430"/>
<feature type="transmembrane region" description="Helical" evidence="1">
    <location>
        <begin position="50"/>
        <end position="68"/>
    </location>
</feature>
<dbReference type="OrthoDB" id="1467832at2"/>
<keyword evidence="1" id="KW-0472">Membrane</keyword>
<reference evidence="2" key="1">
    <citation type="submission" date="2015-10" db="EMBL/GenBank/DDBJ databases">
        <title>Draft genome sequence of Salegentibacter mishustinae KCTC 12263.</title>
        <authorList>
            <person name="Lin W."/>
            <person name="Zheng Q."/>
        </authorList>
    </citation>
    <scope>NUCLEOTIDE SEQUENCE [LARGE SCALE GENOMIC DNA]</scope>
    <source>
        <strain evidence="2">KCTC 12263</strain>
    </source>
</reference>
<gene>
    <name evidence="2" type="ORF">APR42_09430</name>
</gene>
<dbReference type="PROSITE" id="PS51257">
    <property type="entry name" value="PROKAR_LIPOPROTEIN"/>
    <property type="match status" value="1"/>
</dbReference>
<keyword evidence="1" id="KW-1133">Transmembrane helix</keyword>
<evidence type="ECO:0000313" key="2">
    <source>
        <dbReference type="EMBL" id="KRG27958.1"/>
    </source>
</evidence>
<evidence type="ECO:0000313" key="3">
    <source>
        <dbReference type="Proteomes" id="UP000051643"/>
    </source>
</evidence>
<keyword evidence="1" id="KW-0812">Transmembrane</keyword>
<keyword evidence="3" id="KW-1185">Reference proteome</keyword>
<dbReference type="EMBL" id="LKTP01000034">
    <property type="protein sequence ID" value="KRG27958.1"/>
    <property type="molecule type" value="Genomic_DNA"/>
</dbReference>
<sequence>MKLYKNLLVDFEEMSLGYSAMGIIASSCLGSVAAMLILMNGHSFLDMFQLFIVVVACMGFNTVILAQFKSKVVFNALLLSLAISTTFILINIF</sequence>